<name>A0ABR1XBI2_9PEZI</name>
<evidence type="ECO:0008006" key="3">
    <source>
        <dbReference type="Google" id="ProtNLM"/>
    </source>
</evidence>
<gene>
    <name evidence="1" type="ORF">PG997_000674</name>
</gene>
<proteinExistence type="predicted"/>
<reference evidence="1 2" key="1">
    <citation type="submission" date="2023-01" db="EMBL/GenBank/DDBJ databases">
        <title>Analysis of 21 Apiospora genomes using comparative genomics revels a genus with tremendous synthesis potential of carbohydrate active enzymes and secondary metabolites.</title>
        <authorList>
            <person name="Sorensen T."/>
        </authorList>
    </citation>
    <scope>NUCLEOTIDE SEQUENCE [LARGE SCALE GENOMIC DNA]</scope>
    <source>
        <strain evidence="1 2">CBS 114990</strain>
    </source>
</reference>
<evidence type="ECO:0000313" key="1">
    <source>
        <dbReference type="EMBL" id="KAK8093989.1"/>
    </source>
</evidence>
<dbReference type="RefSeq" id="XP_066674762.1">
    <property type="nucleotide sequence ID" value="XM_066804989.1"/>
</dbReference>
<accession>A0ABR1XBI2</accession>
<evidence type="ECO:0000313" key="2">
    <source>
        <dbReference type="Proteomes" id="UP001433268"/>
    </source>
</evidence>
<organism evidence="1 2">
    <name type="scientific">Apiospora hydei</name>
    <dbReference type="NCBI Taxonomy" id="1337664"/>
    <lineage>
        <taxon>Eukaryota</taxon>
        <taxon>Fungi</taxon>
        <taxon>Dikarya</taxon>
        <taxon>Ascomycota</taxon>
        <taxon>Pezizomycotina</taxon>
        <taxon>Sordariomycetes</taxon>
        <taxon>Xylariomycetidae</taxon>
        <taxon>Amphisphaeriales</taxon>
        <taxon>Apiosporaceae</taxon>
        <taxon>Apiospora</taxon>
    </lineage>
</organism>
<keyword evidence="2" id="KW-1185">Reference proteome</keyword>
<dbReference type="GeneID" id="92038049"/>
<comment type="caution">
    <text evidence="1">The sequence shown here is derived from an EMBL/GenBank/DDBJ whole genome shotgun (WGS) entry which is preliminary data.</text>
</comment>
<protein>
    <recommendedName>
        <fullName evidence="3">PiggyBac transposable element-derived protein domain-containing protein</fullName>
    </recommendedName>
</protein>
<sequence>MPPAEFFEMLKGSVNWTANLSANRNMPNVPASTIQQFFVACVIAHGRVTAVLDNWRESADAVECHPDWLETSIMTTAIDNFKKAFHLKYPYNNDLITQYGLSASYDSDHEGLDESDEEDFE</sequence>
<dbReference type="Proteomes" id="UP001433268">
    <property type="component" value="Unassembled WGS sequence"/>
</dbReference>
<dbReference type="EMBL" id="JAQQWN010000002">
    <property type="protein sequence ID" value="KAK8093989.1"/>
    <property type="molecule type" value="Genomic_DNA"/>
</dbReference>